<dbReference type="AlphaFoldDB" id="A0AAU9RP11"/>
<dbReference type="InterPro" id="IPR019734">
    <property type="entry name" value="TPR_rpt"/>
</dbReference>
<protein>
    <submittedName>
        <fullName evidence="4">Uncharacterized protein</fullName>
    </submittedName>
</protein>
<dbReference type="GO" id="GO:0030544">
    <property type="term" value="F:Hsp70 protein binding"/>
    <property type="evidence" value="ECO:0007669"/>
    <property type="project" value="TreeGrafter"/>
</dbReference>
<keyword evidence="2 3" id="KW-0802">TPR repeat</keyword>
<accession>A0AAU9RP11</accession>
<evidence type="ECO:0000313" key="5">
    <source>
        <dbReference type="Proteomes" id="UP000836841"/>
    </source>
</evidence>
<dbReference type="PANTHER" id="PTHR45883">
    <property type="entry name" value="HSC70-INTERACTING PROTEIN"/>
    <property type="match status" value="1"/>
</dbReference>
<keyword evidence="5" id="KW-1185">Reference proteome</keyword>
<dbReference type="Proteomes" id="UP000836841">
    <property type="component" value="Chromosome 2"/>
</dbReference>
<gene>
    <name evidence="4" type="ORF">TAV2_LOCUS5020</name>
</gene>
<reference evidence="4 5" key="1">
    <citation type="submission" date="2022-03" db="EMBL/GenBank/DDBJ databases">
        <authorList>
            <person name="Nunn A."/>
            <person name="Chopra R."/>
            <person name="Nunn A."/>
            <person name="Contreras Garrido A."/>
        </authorList>
    </citation>
    <scope>NUCLEOTIDE SEQUENCE [LARGE SCALE GENOMIC DNA]</scope>
</reference>
<organism evidence="4 5">
    <name type="scientific">Thlaspi arvense</name>
    <name type="common">Field penny-cress</name>
    <dbReference type="NCBI Taxonomy" id="13288"/>
    <lineage>
        <taxon>Eukaryota</taxon>
        <taxon>Viridiplantae</taxon>
        <taxon>Streptophyta</taxon>
        <taxon>Embryophyta</taxon>
        <taxon>Tracheophyta</taxon>
        <taxon>Spermatophyta</taxon>
        <taxon>Magnoliopsida</taxon>
        <taxon>eudicotyledons</taxon>
        <taxon>Gunneridae</taxon>
        <taxon>Pentapetalae</taxon>
        <taxon>rosids</taxon>
        <taxon>malvids</taxon>
        <taxon>Brassicales</taxon>
        <taxon>Brassicaceae</taxon>
        <taxon>Thlaspideae</taxon>
        <taxon>Thlaspi</taxon>
    </lineage>
</organism>
<dbReference type="PROSITE" id="PS50005">
    <property type="entry name" value="TPR"/>
    <property type="match status" value="1"/>
</dbReference>
<evidence type="ECO:0000256" key="3">
    <source>
        <dbReference type="PROSITE-ProRule" id="PRU00339"/>
    </source>
</evidence>
<name>A0AAU9RP11_THLAR</name>
<feature type="repeat" description="TPR" evidence="3">
    <location>
        <begin position="92"/>
        <end position="125"/>
    </location>
</feature>
<dbReference type="PANTHER" id="PTHR45883:SF7">
    <property type="entry name" value="TPR REPEAT-CONTAINING THIOREDOXIN TDX"/>
    <property type="match status" value="1"/>
</dbReference>
<sequence length="258" mass="29196">MGCVLISSCPPSSLVLASHPHQFSAGIKSSEIPVRLQFSPTRRTLIAKPCCFNLPQEPILSEALKISEFICLRMTILIASGNSNSNLANYIYQLISMEALEAISEGKFDEAIDHLTKAIMLNPTSAILYATRVKKPNAAIRDANVALQSMVSYTFLKEWARSEAKKKAQASKLRLSHQAYTASSMIWSCNRLTAVKLYHFQKPLVFQMSSGLVLKEANLEWHLMLLHLKVWYWKSLSLYQVSNEVLNRSKKNHRFDFM</sequence>
<evidence type="ECO:0000256" key="2">
    <source>
        <dbReference type="ARBA" id="ARBA00022803"/>
    </source>
</evidence>
<dbReference type="InterPro" id="IPR011990">
    <property type="entry name" value="TPR-like_helical_dom_sf"/>
</dbReference>
<dbReference type="Gene3D" id="1.25.40.10">
    <property type="entry name" value="Tetratricopeptide repeat domain"/>
    <property type="match status" value="1"/>
</dbReference>
<dbReference type="GO" id="GO:0000118">
    <property type="term" value="C:histone deacetylase complex"/>
    <property type="evidence" value="ECO:0007669"/>
    <property type="project" value="TreeGrafter"/>
</dbReference>
<evidence type="ECO:0000256" key="1">
    <source>
        <dbReference type="ARBA" id="ARBA00022737"/>
    </source>
</evidence>
<proteinExistence type="predicted"/>
<evidence type="ECO:0000313" key="4">
    <source>
        <dbReference type="EMBL" id="CAH2046884.1"/>
    </source>
</evidence>
<dbReference type="EMBL" id="OU466858">
    <property type="protein sequence ID" value="CAH2046884.1"/>
    <property type="molecule type" value="Genomic_DNA"/>
</dbReference>
<dbReference type="SUPFAM" id="SSF48452">
    <property type="entry name" value="TPR-like"/>
    <property type="match status" value="1"/>
</dbReference>
<keyword evidence="1" id="KW-0677">Repeat</keyword>